<dbReference type="PANTHER" id="PTHR21137:SF35">
    <property type="entry name" value="ODORANT RECEPTOR 19A-RELATED"/>
    <property type="match status" value="1"/>
</dbReference>
<keyword evidence="2" id="KW-1003">Cell membrane</keyword>
<evidence type="ECO:0000256" key="5">
    <source>
        <dbReference type="ARBA" id="ARBA00022725"/>
    </source>
</evidence>
<evidence type="ECO:0000256" key="6">
    <source>
        <dbReference type="ARBA" id="ARBA00022989"/>
    </source>
</evidence>
<evidence type="ECO:0000256" key="4">
    <source>
        <dbReference type="ARBA" id="ARBA00022692"/>
    </source>
</evidence>
<keyword evidence="8 10" id="KW-0675">Receptor</keyword>
<comment type="caution">
    <text evidence="10">Lacks conserved residue(s) required for the propagation of feature annotation.</text>
</comment>
<feature type="transmembrane region" description="Helical" evidence="10">
    <location>
        <begin position="271"/>
        <end position="290"/>
    </location>
</feature>
<evidence type="ECO:0000256" key="2">
    <source>
        <dbReference type="ARBA" id="ARBA00022475"/>
    </source>
</evidence>
<evidence type="ECO:0000256" key="10">
    <source>
        <dbReference type="RuleBase" id="RU351113"/>
    </source>
</evidence>
<organism evidence="11">
    <name type="scientific">Pyrrhalta maculicollis</name>
    <dbReference type="NCBI Taxonomy" id="226885"/>
    <lineage>
        <taxon>Eukaryota</taxon>
        <taxon>Metazoa</taxon>
        <taxon>Ecdysozoa</taxon>
        <taxon>Arthropoda</taxon>
        <taxon>Hexapoda</taxon>
        <taxon>Insecta</taxon>
        <taxon>Pterygota</taxon>
        <taxon>Neoptera</taxon>
        <taxon>Endopterygota</taxon>
        <taxon>Coleoptera</taxon>
        <taxon>Polyphaga</taxon>
        <taxon>Cucujiformia</taxon>
        <taxon>Chrysomeloidea</taxon>
        <taxon>Chrysomelidae</taxon>
        <taxon>Galerucinae</taxon>
        <taxon>Coelomerites</taxon>
        <taxon>Pyrrhalta</taxon>
    </lineage>
</organism>
<feature type="transmembrane region" description="Helical" evidence="10">
    <location>
        <begin position="36"/>
        <end position="55"/>
    </location>
</feature>
<reference evidence="11" key="1">
    <citation type="journal article" date="2016" name="Insect Biochem. Mol. Biol.">
        <title>Comparative transcriptome analysis of chemosensory genes in two sister leaf beetles provides insights into chemosensory speciation.</title>
        <authorList>
            <person name="Zhang B."/>
            <person name="Zhang W."/>
            <person name="Nie R.E."/>
            <person name="Li W.Z."/>
            <person name="Segraves K.A."/>
            <person name="Yang X.K."/>
            <person name="Xue H.J."/>
        </authorList>
    </citation>
    <scope>NUCLEOTIDE SEQUENCE</scope>
</reference>
<evidence type="ECO:0000256" key="9">
    <source>
        <dbReference type="ARBA" id="ARBA00023224"/>
    </source>
</evidence>
<comment type="subcellular location">
    <subcellularLocation>
        <location evidence="1 10">Cell membrane</location>
        <topology evidence="1 10">Multi-pass membrane protein</topology>
    </subcellularLocation>
</comment>
<evidence type="ECO:0000313" key="11">
    <source>
        <dbReference type="EMBL" id="APC94230.1"/>
    </source>
</evidence>
<keyword evidence="4 10" id="KW-0812">Transmembrane</keyword>
<evidence type="ECO:0000256" key="7">
    <source>
        <dbReference type="ARBA" id="ARBA00023136"/>
    </source>
</evidence>
<dbReference type="GO" id="GO:0004984">
    <property type="term" value="F:olfactory receptor activity"/>
    <property type="evidence" value="ECO:0007669"/>
    <property type="project" value="InterPro"/>
</dbReference>
<keyword evidence="3 10" id="KW-0716">Sensory transduction</keyword>
<feature type="transmembrane region" description="Helical" evidence="10">
    <location>
        <begin position="123"/>
        <end position="149"/>
    </location>
</feature>
<evidence type="ECO:0000256" key="1">
    <source>
        <dbReference type="ARBA" id="ARBA00004651"/>
    </source>
</evidence>
<dbReference type="InterPro" id="IPR004117">
    <property type="entry name" value="7tm6_olfct_rcpt"/>
</dbReference>
<accession>A0A1J0KKH6</accession>
<dbReference type="PANTHER" id="PTHR21137">
    <property type="entry name" value="ODORANT RECEPTOR"/>
    <property type="match status" value="1"/>
</dbReference>
<keyword evidence="9 10" id="KW-0807">Transducer</keyword>
<proteinExistence type="evidence at transcript level"/>
<name>A0A1J0KKH6_9CUCU</name>
<dbReference type="GO" id="GO:0005549">
    <property type="term" value="F:odorant binding"/>
    <property type="evidence" value="ECO:0007669"/>
    <property type="project" value="InterPro"/>
</dbReference>
<keyword evidence="6 10" id="KW-1133">Transmembrane helix</keyword>
<dbReference type="GO" id="GO:0005886">
    <property type="term" value="C:plasma membrane"/>
    <property type="evidence" value="ECO:0007669"/>
    <property type="project" value="UniProtKB-SubCell"/>
</dbReference>
<evidence type="ECO:0000256" key="3">
    <source>
        <dbReference type="ARBA" id="ARBA00022606"/>
    </source>
</evidence>
<keyword evidence="7 10" id="KW-0472">Membrane</keyword>
<protein>
    <recommendedName>
        <fullName evidence="10">Odorant receptor</fullName>
    </recommendedName>
</protein>
<evidence type="ECO:0000256" key="8">
    <source>
        <dbReference type="ARBA" id="ARBA00023170"/>
    </source>
</evidence>
<dbReference type="EMBL" id="KX290659">
    <property type="protein sequence ID" value="APC94230.1"/>
    <property type="molecule type" value="mRNA"/>
</dbReference>
<sequence length="402" mass="46335">MSMIYPKQGEYRISYEPLSTLKKCIQLHDFKGTKKYFWHAAALLKVFILLGRTVYAGQTLNQPKRLAEIVATYPVRFMAITKIYMLYFDRKRVNYFYNTVSQEFWDFHIAGPELEKQIKKRFFIINFAVACQFVAAMLVVTLFLIFPLVDMPEGKRPLPNIIWTPFDTDPSPLYEIIYVIMIWNLTLSVLGNAFYDVLFTYSLQHLFVQFMLLKKLIKNITKGILEETSDCDKFNSEYFQNKVYERFRICAEHHAKLLKFGKNLKMFSSRALLPQLIMSYAVLVINGYILSIDHKDVMKTTGLLNLTGSCLVQLAVFSLQGSEIKFQSLSLLDAISNSEWYLFRAPVKRAFTFMMLNSKVPLTVSAGGMANVDNEILLEIVQKAFSAITLLRALTAEAEMKG</sequence>
<dbReference type="Pfam" id="PF02949">
    <property type="entry name" value="7tm_6"/>
    <property type="match status" value="1"/>
</dbReference>
<comment type="similarity">
    <text evidence="10">Belongs to the insect chemoreceptor superfamily. Heteromeric odorant receptor channel (TC 1.A.69) family.</text>
</comment>
<keyword evidence="5 10" id="KW-0552">Olfaction</keyword>
<dbReference type="GO" id="GO:0007165">
    <property type="term" value="P:signal transduction"/>
    <property type="evidence" value="ECO:0007669"/>
    <property type="project" value="UniProtKB-KW"/>
</dbReference>
<feature type="transmembrane region" description="Helical" evidence="10">
    <location>
        <begin position="176"/>
        <end position="195"/>
    </location>
</feature>
<dbReference type="AlphaFoldDB" id="A0A1J0KKH6"/>